<feature type="signal peptide" evidence="1">
    <location>
        <begin position="1"/>
        <end position="21"/>
    </location>
</feature>
<dbReference type="InterPro" id="IPR019613">
    <property type="entry name" value="DUF4198"/>
</dbReference>
<organism evidence="2 3">
    <name type="scientific">Rhodophyticola porphyridii</name>
    <dbReference type="NCBI Taxonomy" id="1852017"/>
    <lineage>
        <taxon>Bacteria</taxon>
        <taxon>Pseudomonadati</taxon>
        <taxon>Pseudomonadota</taxon>
        <taxon>Alphaproteobacteria</taxon>
        <taxon>Rhodobacterales</taxon>
        <taxon>Roseobacteraceae</taxon>
        <taxon>Rhodophyticola</taxon>
    </lineage>
</organism>
<dbReference type="Proteomes" id="UP000281343">
    <property type="component" value="Unassembled WGS sequence"/>
</dbReference>
<evidence type="ECO:0000313" key="2">
    <source>
        <dbReference type="EMBL" id="RMA42881.1"/>
    </source>
</evidence>
<accession>A0A3L9Y227</accession>
<feature type="chain" id="PRO_5018081809" evidence="1">
    <location>
        <begin position="22"/>
        <end position="267"/>
    </location>
</feature>
<dbReference type="EMBL" id="RCNT01000003">
    <property type="protein sequence ID" value="RMA42881.1"/>
    <property type="molecule type" value="Genomic_DNA"/>
</dbReference>
<evidence type="ECO:0000313" key="3">
    <source>
        <dbReference type="Proteomes" id="UP000281343"/>
    </source>
</evidence>
<keyword evidence="1" id="KW-0732">Signal</keyword>
<gene>
    <name evidence="2" type="ORF">D9R08_07260</name>
</gene>
<name>A0A3L9Y227_9RHOB</name>
<comment type="caution">
    <text evidence="2">The sequence shown here is derived from an EMBL/GenBank/DDBJ whole genome shotgun (WGS) entry which is preliminary data.</text>
</comment>
<keyword evidence="3" id="KW-1185">Reference proteome</keyword>
<evidence type="ECO:0000256" key="1">
    <source>
        <dbReference type="SAM" id="SignalP"/>
    </source>
</evidence>
<protein>
    <submittedName>
        <fullName evidence="2">DUF4198 domain-containing protein</fullName>
    </submittedName>
</protein>
<sequence>MANWLALATLALFLVAGKAGAHEFWIDAEEYAVAPGETLAANLRVGQAFSGGPISYLPRNFVRFDVLAGGDIRPVEGRFGDIPALSMGDLPDGLAVIVHQTTENRLTWSEWERFLAFAEHKDLGDVTAMHETRGLSQENVREVYIRYAKSMVAVGDGVGADSRVGLRAELVALANPYTDDVSGGMPLQLWYDGASQAGYQVELFARDAADEVTITYHRTDASGVVMVPVQPGVTYMADAVFLEPLEPEADGDAIWATHWANMTFAVP</sequence>
<dbReference type="Pfam" id="PF10670">
    <property type="entry name" value="DUF4198"/>
    <property type="match status" value="1"/>
</dbReference>
<proteinExistence type="predicted"/>
<dbReference type="OrthoDB" id="581894at2"/>
<reference evidence="2 3" key="1">
    <citation type="submission" date="2018-10" db="EMBL/GenBank/DDBJ databases">
        <authorList>
            <person name="Jung H.S."/>
            <person name="Jeon C.O."/>
        </authorList>
    </citation>
    <scope>NUCLEOTIDE SEQUENCE [LARGE SCALE GENOMIC DNA]</scope>
    <source>
        <strain evidence="2 3">MA-7-27</strain>
    </source>
</reference>
<dbReference type="AlphaFoldDB" id="A0A3L9Y227"/>